<name>A0ABQ6Z5L2_9GAMM</name>
<evidence type="ECO:0000313" key="2">
    <source>
        <dbReference type="EMBL" id="KAF1693777.1"/>
    </source>
</evidence>
<sequence>MPQPRRTPRILLVLGALLAFQANASIVPALAPSTDPDTPGAERTCGLVGAQTAPTPESMDIFPARIMQINGERPRLVRDAYRMQPGRHVLVLAEGIPPYRLGSAQQKQILRMQQRKDFTGYFKPLVIEVRADTLQRVGVRLVRDNLDTGSIRENAYWEPVVWEEVARACK</sequence>
<evidence type="ECO:0000313" key="3">
    <source>
        <dbReference type="Proteomes" id="UP000788419"/>
    </source>
</evidence>
<keyword evidence="1" id="KW-0732">Signal</keyword>
<feature type="chain" id="PRO_5046260250" evidence="1">
    <location>
        <begin position="25"/>
        <end position="170"/>
    </location>
</feature>
<proteinExistence type="predicted"/>
<gene>
    <name evidence="2" type="ORF">CSC65_10860</name>
</gene>
<accession>A0ABQ6Z5L2</accession>
<protein>
    <submittedName>
        <fullName evidence="2">Uncharacterized protein</fullName>
    </submittedName>
</protein>
<comment type="caution">
    <text evidence="2">The sequence shown here is derived from an EMBL/GenBank/DDBJ whole genome shotgun (WGS) entry which is preliminary data.</text>
</comment>
<feature type="signal peptide" evidence="1">
    <location>
        <begin position="1"/>
        <end position="24"/>
    </location>
</feature>
<dbReference type="RefSeq" id="WP_162410623.1">
    <property type="nucleotide sequence ID" value="NZ_CP093331.1"/>
</dbReference>
<organism evidence="2 3">
    <name type="scientific">Pseudoxanthomonas daejeonensis</name>
    <dbReference type="NCBI Taxonomy" id="266062"/>
    <lineage>
        <taxon>Bacteria</taxon>
        <taxon>Pseudomonadati</taxon>
        <taxon>Pseudomonadota</taxon>
        <taxon>Gammaproteobacteria</taxon>
        <taxon>Lysobacterales</taxon>
        <taxon>Lysobacteraceae</taxon>
        <taxon>Pseudoxanthomonas</taxon>
    </lineage>
</organism>
<dbReference type="EMBL" id="PDWN01000010">
    <property type="protein sequence ID" value="KAF1693777.1"/>
    <property type="molecule type" value="Genomic_DNA"/>
</dbReference>
<evidence type="ECO:0000256" key="1">
    <source>
        <dbReference type="SAM" id="SignalP"/>
    </source>
</evidence>
<reference evidence="2 3" key="1">
    <citation type="submission" date="2017-10" db="EMBL/GenBank/DDBJ databases">
        <title>Whole genome sequencing of members of genus Pseudoxanthomonas.</title>
        <authorList>
            <person name="Kumar S."/>
            <person name="Bansal K."/>
            <person name="Kaur A."/>
            <person name="Patil P."/>
            <person name="Sharma S."/>
            <person name="Patil P.B."/>
        </authorList>
    </citation>
    <scope>NUCLEOTIDE SEQUENCE [LARGE SCALE GENOMIC DNA]</scope>
    <source>
        <strain evidence="2 3">DSM 17801</strain>
    </source>
</reference>
<keyword evidence="3" id="KW-1185">Reference proteome</keyword>
<dbReference type="Proteomes" id="UP000788419">
    <property type="component" value="Unassembled WGS sequence"/>
</dbReference>